<feature type="signal peptide" evidence="1">
    <location>
        <begin position="1"/>
        <end position="23"/>
    </location>
</feature>
<accession>A0A5B8UMW7</accession>
<proteinExistence type="predicted"/>
<dbReference type="OrthoDB" id="1121502at2"/>
<gene>
    <name evidence="2" type="ORF">FSB75_17115</name>
</gene>
<dbReference type="RefSeq" id="WP_146789991.1">
    <property type="nucleotide sequence ID" value="NZ_BAABIO010000003.1"/>
</dbReference>
<evidence type="ECO:0000313" key="3">
    <source>
        <dbReference type="Proteomes" id="UP000321204"/>
    </source>
</evidence>
<dbReference type="Proteomes" id="UP000321204">
    <property type="component" value="Chromosome"/>
</dbReference>
<dbReference type="EMBL" id="CP042433">
    <property type="protein sequence ID" value="QEC57549.1"/>
    <property type="molecule type" value="Genomic_DNA"/>
</dbReference>
<keyword evidence="1" id="KW-0732">Signal</keyword>
<feature type="chain" id="PRO_5022755386" description="Beta-lactamase-inhibitor-like PepSY-like domain-containing protein" evidence="1">
    <location>
        <begin position="24"/>
        <end position="146"/>
    </location>
</feature>
<sequence>MKQFFTLVLLAASFFAKSTPVNSKPTEPAAVQAFEAAYGKNANATWNCTPSGCRVQFEHKGQYITAVYSQTGKLRFYKKHILSTQLPTALQLSLKNRLNAYWISDVQETSAPNGATYVITLENASKKITLNASGGTWQQTKTISKA</sequence>
<protein>
    <recommendedName>
        <fullName evidence="4">Beta-lactamase-inhibitor-like PepSY-like domain-containing protein</fullName>
    </recommendedName>
</protein>
<evidence type="ECO:0000313" key="2">
    <source>
        <dbReference type="EMBL" id="QEC57549.1"/>
    </source>
</evidence>
<evidence type="ECO:0008006" key="4">
    <source>
        <dbReference type="Google" id="ProtNLM"/>
    </source>
</evidence>
<dbReference type="KEGG" id="fgg:FSB75_17115"/>
<dbReference type="Gene3D" id="3.10.450.360">
    <property type="match status" value="1"/>
</dbReference>
<organism evidence="2 3">
    <name type="scientific">Flavisolibacter ginsenosidimutans</name>
    <dbReference type="NCBI Taxonomy" id="661481"/>
    <lineage>
        <taxon>Bacteria</taxon>
        <taxon>Pseudomonadati</taxon>
        <taxon>Bacteroidota</taxon>
        <taxon>Chitinophagia</taxon>
        <taxon>Chitinophagales</taxon>
        <taxon>Chitinophagaceae</taxon>
        <taxon>Flavisolibacter</taxon>
    </lineage>
</organism>
<evidence type="ECO:0000256" key="1">
    <source>
        <dbReference type="SAM" id="SignalP"/>
    </source>
</evidence>
<keyword evidence="3" id="KW-1185">Reference proteome</keyword>
<reference evidence="2 3" key="1">
    <citation type="journal article" date="2015" name="Int. J. Syst. Evol. Microbiol.">
        <title>Flavisolibacter ginsenosidimutans sp. nov., with ginsenoside-converting activity isolated from soil used for cultivating ginseng.</title>
        <authorList>
            <person name="Zhao Y."/>
            <person name="Liu Q."/>
            <person name="Kang M.S."/>
            <person name="Jin F."/>
            <person name="Yu H."/>
            <person name="Im W.T."/>
        </authorList>
    </citation>
    <scope>NUCLEOTIDE SEQUENCE [LARGE SCALE GENOMIC DNA]</scope>
    <source>
        <strain evidence="2 3">Gsoil 636</strain>
    </source>
</reference>
<name>A0A5B8UMW7_9BACT</name>
<dbReference type="AlphaFoldDB" id="A0A5B8UMW7"/>